<evidence type="ECO:0000313" key="2">
    <source>
        <dbReference type="Proteomes" id="UP000308600"/>
    </source>
</evidence>
<keyword evidence="2" id="KW-1185">Reference proteome</keyword>
<proteinExistence type="predicted"/>
<gene>
    <name evidence="1" type="ORF">BDN72DRAFT_830086</name>
</gene>
<protein>
    <submittedName>
        <fullName evidence="1">TPR-like protein</fullName>
    </submittedName>
</protein>
<organism evidence="1 2">
    <name type="scientific">Pluteus cervinus</name>
    <dbReference type="NCBI Taxonomy" id="181527"/>
    <lineage>
        <taxon>Eukaryota</taxon>
        <taxon>Fungi</taxon>
        <taxon>Dikarya</taxon>
        <taxon>Basidiomycota</taxon>
        <taxon>Agaricomycotina</taxon>
        <taxon>Agaricomycetes</taxon>
        <taxon>Agaricomycetidae</taxon>
        <taxon>Agaricales</taxon>
        <taxon>Pluteineae</taxon>
        <taxon>Pluteaceae</taxon>
        <taxon>Pluteus</taxon>
    </lineage>
</organism>
<sequence>MADSPSDSNSNTPSLTTANELKAEGNDHFRQSRWTEALASYRTALSHLPPQQREPTPSTIPRDVPAEELDKDKNDSVPEPTTDDHPPVEEPAPNLIVDVDEHAKARAILNANIGACHTKMGDHKLAVEACTQALLDDPSYVKARQRRATSNMQIGSWSSLSSAQEDFTKLLGLLPSPSPQRTEAERTLASLKPRVEAAQKQETAEMVDKLKGLGNSILGRFGLSTDNFKFDPNGQGGYSVNFQPSK</sequence>
<evidence type="ECO:0000313" key="1">
    <source>
        <dbReference type="EMBL" id="TFK76913.1"/>
    </source>
</evidence>
<accession>A0ACD3BFM4</accession>
<dbReference type="EMBL" id="ML208259">
    <property type="protein sequence ID" value="TFK76913.1"/>
    <property type="molecule type" value="Genomic_DNA"/>
</dbReference>
<dbReference type="Proteomes" id="UP000308600">
    <property type="component" value="Unassembled WGS sequence"/>
</dbReference>
<name>A0ACD3BFM4_9AGAR</name>
<reference evidence="1 2" key="1">
    <citation type="journal article" date="2019" name="Nat. Ecol. Evol.">
        <title>Megaphylogeny resolves global patterns of mushroom evolution.</title>
        <authorList>
            <person name="Varga T."/>
            <person name="Krizsan K."/>
            <person name="Foldi C."/>
            <person name="Dima B."/>
            <person name="Sanchez-Garcia M."/>
            <person name="Sanchez-Ramirez S."/>
            <person name="Szollosi G.J."/>
            <person name="Szarkandi J.G."/>
            <person name="Papp V."/>
            <person name="Albert L."/>
            <person name="Andreopoulos W."/>
            <person name="Angelini C."/>
            <person name="Antonin V."/>
            <person name="Barry K.W."/>
            <person name="Bougher N.L."/>
            <person name="Buchanan P."/>
            <person name="Buyck B."/>
            <person name="Bense V."/>
            <person name="Catcheside P."/>
            <person name="Chovatia M."/>
            <person name="Cooper J."/>
            <person name="Damon W."/>
            <person name="Desjardin D."/>
            <person name="Finy P."/>
            <person name="Geml J."/>
            <person name="Haridas S."/>
            <person name="Hughes K."/>
            <person name="Justo A."/>
            <person name="Karasinski D."/>
            <person name="Kautmanova I."/>
            <person name="Kiss B."/>
            <person name="Kocsube S."/>
            <person name="Kotiranta H."/>
            <person name="LaButti K.M."/>
            <person name="Lechner B.E."/>
            <person name="Liimatainen K."/>
            <person name="Lipzen A."/>
            <person name="Lukacs Z."/>
            <person name="Mihaltcheva S."/>
            <person name="Morgado L.N."/>
            <person name="Niskanen T."/>
            <person name="Noordeloos M.E."/>
            <person name="Ohm R.A."/>
            <person name="Ortiz-Santana B."/>
            <person name="Ovrebo C."/>
            <person name="Racz N."/>
            <person name="Riley R."/>
            <person name="Savchenko A."/>
            <person name="Shiryaev A."/>
            <person name="Soop K."/>
            <person name="Spirin V."/>
            <person name="Szebenyi C."/>
            <person name="Tomsovsky M."/>
            <person name="Tulloss R.E."/>
            <person name="Uehling J."/>
            <person name="Grigoriev I.V."/>
            <person name="Vagvolgyi C."/>
            <person name="Papp T."/>
            <person name="Martin F.M."/>
            <person name="Miettinen O."/>
            <person name="Hibbett D.S."/>
            <person name="Nagy L.G."/>
        </authorList>
    </citation>
    <scope>NUCLEOTIDE SEQUENCE [LARGE SCALE GENOMIC DNA]</scope>
    <source>
        <strain evidence="1 2">NL-1719</strain>
    </source>
</reference>